<dbReference type="PANTHER" id="PTHR42959">
    <property type="entry name" value="CARBAMOYLTRANSFERASE"/>
    <property type="match status" value="1"/>
</dbReference>
<proteinExistence type="inferred from homology"/>
<dbReference type="PIRSF" id="PIRSF006256">
    <property type="entry name" value="CMPcnvr_hdrg_mat"/>
    <property type="match status" value="1"/>
</dbReference>
<dbReference type="Gene3D" id="3.90.870.50">
    <property type="match status" value="1"/>
</dbReference>
<feature type="active site" evidence="9">
    <location>
        <position position="38"/>
    </location>
</feature>
<dbReference type="InterPro" id="IPR004421">
    <property type="entry name" value="Carbamoyltransferase_HypF"/>
</dbReference>
<dbReference type="Proteomes" id="UP000525623">
    <property type="component" value="Unassembled WGS sequence"/>
</dbReference>
<gene>
    <name evidence="12" type="primary">hypF</name>
    <name evidence="12" type="ORF">HLH29_06170</name>
</gene>
<dbReference type="PROSITE" id="PS51163">
    <property type="entry name" value="YRDC"/>
    <property type="match status" value="1"/>
</dbReference>
<comment type="similarity">
    <text evidence="2 8">Belongs to the carbamoyltransferase HypF family.</text>
</comment>
<evidence type="ECO:0000259" key="11">
    <source>
        <dbReference type="PROSITE" id="PS51163"/>
    </source>
</evidence>
<dbReference type="InterPro" id="IPR036046">
    <property type="entry name" value="Acylphosphatase-like_dom_sf"/>
</dbReference>
<keyword evidence="4" id="KW-0479">Metal-binding</keyword>
<keyword evidence="12" id="KW-0808">Transferase</keyword>
<dbReference type="GO" id="GO:0003725">
    <property type="term" value="F:double-stranded RNA binding"/>
    <property type="evidence" value="ECO:0007669"/>
    <property type="project" value="InterPro"/>
</dbReference>
<evidence type="ECO:0000256" key="7">
    <source>
        <dbReference type="ARBA" id="ARBA00048220"/>
    </source>
</evidence>
<evidence type="ECO:0000256" key="9">
    <source>
        <dbReference type="PROSITE-ProRule" id="PRU00520"/>
    </source>
</evidence>
<dbReference type="Pfam" id="PF01300">
    <property type="entry name" value="Sua5_yciO_yrdC"/>
    <property type="match status" value="1"/>
</dbReference>
<dbReference type="Gene3D" id="3.30.420.360">
    <property type="match status" value="1"/>
</dbReference>
<evidence type="ECO:0000256" key="8">
    <source>
        <dbReference type="PIRNR" id="PIRNR006256"/>
    </source>
</evidence>
<keyword evidence="9" id="KW-0378">Hydrolase</keyword>
<dbReference type="SUPFAM" id="SSF54975">
    <property type="entry name" value="Acylphosphatase/BLUF domain-like"/>
    <property type="match status" value="1"/>
</dbReference>
<dbReference type="InterPro" id="IPR051060">
    <property type="entry name" value="Carbamoyltrans_HypF-like"/>
</dbReference>
<dbReference type="EMBL" id="JABEQL010000006">
    <property type="protein sequence ID" value="MBB2178765.1"/>
    <property type="molecule type" value="Genomic_DNA"/>
</dbReference>
<protein>
    <recommendedName>
        <fullName evidence="8">Carbamoyltransferase HypF</fullName>
        <ecNumber evidence="8">6.2.-.-</ecNumber>
    </recommendedName>
</protein>
<dbReference type="SUPFAM" id="SSF55821">
    <property type="entry name" value="YrdC/RibB"/>
    <property type="match status" value="1"/>
</dbReference>
<evidence type="ECO:0000256" key="2">
    <source>
        <dbReference type="ARBA" id="ARBA00008097"/>
    </source>
</evidence>
<organism evidence="12 13">
    <name type="scientific">Gluconacetobacter tumulicola</name>
    <dbReference type="NCBI Taxonomy" id="1017177"/>
    <lineage>
        <taxon>Bacteria</taxon>
        <taxon>Pseudomonadati</taxon>
        <taxon>Pseudomonadota</taxon>
        <taxon>Alphaproteobacteria</taxon>
        <taxon>Acetobacterales</taxon>
        <taxon>Acetobacteraceae</taxon>
        <taxon>Gluconacetobacter</taxon>
    </lineage>
</organism>
<evidence type="ECO:0000313" key="12">
    <source>
        <dbReference type="EMBL" id="MBB2178765.1"/>
    </source>
</evidence>
<evidence type="ECO:0000256" key="1">
    <source>
        <dbReference type="ARBA" id="ARBA00004711"/>
    </source>
</evidence>
<dbReference type="Pfam" id="PF22521">
    <property type="entry name" value="HypF_C_2"/>
    <property type="match status" value="1"/>
</dbReference>
<comment type="pathway">
    <text evidence="1 8">Protein modification; [NiFe] hydrogenase maturation.</text>
</comment>
<dbReference type="AlphaFoldDB" id="A0A7W4JCK3"/>
<dbReference type="GO" id="GO:0051604">
    <property type="term" value="P:protein maturation"/>
    <property type="evidence" value="ECO:0007669"/>
    <property type="project" value="TreeGrafter"/>
</dbReference>
<dbReference type="InterPro" id="IPR055128">
    <property type="entry name" value="HypF_C_2"/>
</dbReference>
<name>A0A7W4JCK3_9PROT</name>
<dbReference type="InterPro" id="IPR006070">
    <property type="entry name" value="Sua5-like_dom"/>
</dbReference>
<evidence type="ECO:0000256" key="5">
    <source>
        <dbReference type="ARBA" id="ARBA00022771"/>
    </source>
</evidence>
<dbReference type="GO" id="GO:0003998">
    <property type="term" value="F:acylphosphatase activity"/>
    <property type="evidence" value="ECO:0007669"/>
    <property type="project" value="UniProtKB-EC"/>
</dbReference>
<dbReference type="Pfam" id="PF00708">
    <property type="entry name" value="Acylphosphatase"/>
    <property type="match status" value="1"/>
</dbReference>
<evidence type="ECO:0000256" key="6">
    <source>
        <dbReference type="ARBA" id="ARBA00022833"/>
    </source>
</evidence>
<evidence type="ECO:0000256" key="4">
    <source>
        <dbReference type="ARBA" id="ARBA00022723"/>
    </source>
</evidence>
<dbReference type="GO" id="GO:0016874">
    <property type="term" value="F:ligase activity"/>
    <property type="evidence" value="ECO:0007669"/>
    <property type="project" value="UniProtKB-UniRule"/>
</dbReference>
<keyword evidence="3" id="KW-0436">Ligase</keyword>
<comment type="catalytic activity">
    <reaction evidence="7 8">
        <text>C-terminal L-cysteinyl-[HypE protein] + carbamoyl phosphate + ATP + H2O = C-terminal S-carboxamide-L-cysteinyl-[HypE protein] + AMP + phosphate + diphosphate + H(+)</text>
        <dbReference type="Rhea" id="RHEA:55636"/>
        <dbReference type="Rhea" id="RHEA-COMP:14247"/>
        <dbReference type="Rhea" id="RHEA-COMP:14392"/>
        <dbReference type="ChEBI" id="CHEBI:15377"/>
        <dbReference type="ChEBI" id="CHEBI:15378"/>
        <dbReference type="ChEBI" id="CHEBI:30616"/>
        <dbReference type="ChEBI" id="CHEBI:33019"/>
        <dbReference type="ChEBI" id="CHEBI:43474"/>
        <dbReference type="ChEBI" id="CHEBI:58228"/>
        <dbReference type="ChEBI" id="CHEBI:76913"/>
        <dbReference type="ChEBI" id="CHEBI:139126"/>
        <dbReference type="ChEBI" id="CHEBI:456215"/>
    </reaction>
</comment>
<sequence length="771" mass="79456">MELAAERIVVSGLVQAVGFRPFVWRVARRLGLRGTVCNLGDRVEILVTGPEAARDALVAALWSGPPRARVLAVARQPDLYDGGPGFEIVPSVAGGVSAGIVADLATCPACLEEIRSPAARRHGYAFTNCVDCGPRFSIVSGFPYDRARTTMAGFALCASCRAEYDDPTDRRFHAQPIACPACGPRLRFVGPGAGSEGEAALTAAASLLLSGGIVAVKGIGGYHLACLATSDAAVALLRARKGRLAKPLAVMMRDAAMLEAFCRPSAAERQLLADPAAPVVPVATRADAPLSAGLAPGLDRLGVMLAYTPLHALLLARVGAPLVMSSGNLSGCPQVTDDAAALRDLAGIADGWLMHDRPIARRLDDSVMAVVDGQPRVLRRGRGLAPEPLTLPPGFAAAPPVLAMGADLKAAFCLTRNGQALLSHHMGNLDDAGVADALLAALADYRALFAQAPAVVAVDAHPDYRSHALGRRLAAEAGLRVETVWHHHAHVAACMAEHGLPADGRAVVGLALDGAGLGQDGTVWGGEVLVCDYRAARRVGRLAPVAMPGGDVAAREPWRMLLAHLDATLEPDGTDAAVARGLAPALAGRPLPVLRAMIRAGVNAPACSSAGRLFDAMAALLDVAPARMSYEGEAAMRLEALARGADQAADSAPFGLRTRDGLAEIDPAAMWRAALRDRGDGVAPARISASFHAGLAGAFAELARRTAQVEGLDTVALSGGAMHNAVLAETLAVRLRAAGLRVLLPVRAPAGDGGLALGQAAVAAARMLEGV</sequence>
<dbReference type="GO" id="GO:0016743">
    <property type="term" value="F:carboxyl- or carbamoyltransferase activity"/>
    <property type="evidence" value="ECO:0007669"/>
    <property type="project" value="UniProtKB-UniRule"/>
</dbReference>
<dbReference type="PROSITE" id="PS51160">
    <property type="entry name" value="ACYLPHOSPHATASE_3"/>
    <property type="match status" value="1"/>
</dbReference>
<dbReference type="Pfam" id="PF07503">
    <property type="entry name" value="zf-HYPF"/>
    <property type="match status" value="2"/>
</dbReference>
<dbReference type="Gene3D" id="3.30.420.40">
    <property type="match status" value="1"/>
</dbReference>
<dbReference type="InterPro" id="IPR041440">
    <property type="entry name" value="HypF_C"/>
</dbReference>
<comment type="catalytic activity">
    <reaction evidence="9">
        <text>an acyl phosphate + H2O = a carboxylate + phosphate + H(+)</text>
        <dbReference type="Rhea" id="RHEA:14965"/>
        <dbReference type="ChEBI" id="CHEBI:15377"/>
        <dbReference type="ChEBI" id="CHEBI:15378"/>
        <dbReference type="ChEBI" id="CHEBI:29067"/>
        <dbReference type="ChEBI" id="CHEBI:43474"/>
        <dbReference type="ChEBI" id="CHEBI:59918"/>
        <dbReference type="EC" id="3.6.1.7"/>
    </reaction>
</comment>
<dbReference type="Gene3D" id="3.30.110.120">
    <property type="match status" value="1"/>
</dbReference>
<keyword evidence="6" id="KW-0862">Zinc</keyword>
<keyword evidence="5" id="KW-0863">Zinc-finger</keyword>
<dbReference type="InterPro" id="IPR011125">
    <property type="entry name" value="Znf_HypF"/>
</dbReference>
<reference evidence="12 13" key="1">
    <citation type="submission" date="2020-04" db="EMBL/GenBank/DDBJ databases">
        <title>Description of novel Gluconacetobacter.</title>
        <authorList>
            <person name="Sombolestani A."/>
        </authorList>
    </citation>
    <scope>NUCLEOTIDE SEQUENCE [LARGE SCALE GENOMIC DNA]</scope>
    <source>
        <strain evidence="12 13">LMG 27725</strain>
    </source>
</reference>
<evidence type="ECO:0000256" key="3">
    <source>
        <dbReference type="ARBA" id="ARBA00022598"/>
    </source>
</evidence>
<keyword evidence="13" id="KW-1185">Reference proteome</keyword>
<dbReference type="EC" id="6.2.-.-" evidence="8"/>
<comment type="function">
    <text evidence="8">Involved in the maturation of [NiFe] hydrogenases. Along with HypE, it catalyzes the synthesis of the CN ligands of the active site iron of [NiFe]-hydrogenases. HypF functions as a carbamoyl transferase using carbamoylphosphate as a substrate and transferring the carboxamido moiety in an ATP-dependent reaction to the thiolate of the C-terminal cysteine of HypE yielding a protein-S-carboxamide.</text>
</comment>
<dbReference type="PANTHER" id="PTHR42959:SF1">
    <property type="entry name" value="CARBAMOYLTRANSFERASE HYPF"/>
    <property type="match status" value="1"/>
</dbReference>
<dbReference type="Pfam" id="PF17788">
    <property type="entry name" value="HypF_C"/>
    <property type="match status" value="1"/>
</dbReference>
<evidence type="ECO:0000313" key="13">
    <source>
        <dbReference type="Proteomes" id="UP000525623"/>
    </source>
</evidence>
<evidence type="ECO:0000259" key="10">
    <source>
        <dbReference type="PROSITE" id="PS51160"/>
    </source>
</evidence>
<dbReference type="UniPathway" id="UPA00335"/>
<accession>A0A7W4JCK3</accession>
<dbReference type="GO" id="GO:0008270">
    <property type="term" value="F:zinc ion binding"/>
    <property type="evidence" value="ECO:0007669"/>
    <property type="project" value="UniProtKB-KW"/>
</dbReference>
<feature type="domain" description="YrdC-like" evidence="11">
    <location>
        <begin position="198"/>
        <end position="383"/>
    </location>
</feature>
<comment type="caution">
    <text evidence="12">The sequence shown here is derived from an EMBL/GenBank/DDBJ whole genome shotgun (WGS) entry which is preliminary data.</text>
</comment>
<dbReference type="InterPro" id="IPR001792">
    <property type="entry name" value="Acylphosphatase-like_dom"/>
</dbReference>
<feature type="active site" evidence="9">
    <location>
        <position position="20"/>
    </location>
</feature>
<dbReference type="NCBIfam" id="TIGR00143">
    <property type="entry name" value="hypF"/>
    <property type="match status" value="1"/>
</dbReference>
<dbReference type="InterPro" id="IPR017945">
    <property type="entry name" value="DHBP_synth_RibB-like_a/b_dom"/>
</dbReference>
<feature type="domain" description="Acylphosphatase-like" evidence="10">
    <location>
        <begin position="5"/>
        <end position="90"/>
    </location>
</feature>